<feature type="compositionally biased region" description="Acidic residues" evidence="1">
    <location>
        <begin position="475"/>
        <end position="485"/>
    </location>
</feature>
<accession>A0AAE0LDV5</accession>
<feature type="region of interest" description="Disordered" evidence="1">
    <location>
        <begin position="321"/>
        <end position="381"/>
    </location>
</feature>
<feature type="compositionally biased region" description="Pro residues" evidence="1">
    <location>
        <begin position="371"/>
        <end position="381"/>
    </location>
</feature>
<comment type="caution">
    <text evidence="2">The sequence shown here is derived from an EMBL/GenBank/DDBJ whole genome shotgun (WGS) entry which is preliminary data.</text>
</comment>
<sequence>MDNFGDDVPEDGNSEVSQRQKKRLIDRVLLYNRLERVEGTSTHLVNLLLYVWAQDDSGRSCPYIQMRNTLLISNGVPRHWLFTDKQGRLRRKNSLRLKDKEDIVRQIAPPSCPGHQKSCIHITPDGTKNGATVKEMDAKDLRELLNRDGALPDGLLQTFVRSFSDNSEFITATWYPNFFYVERSQMKNGKMKPWEKPPPEVVQKVKADPMQQAFLRPSMDGDDRRLLTKKLMTVCNVISRHVTAVSPQKYAIACMRLHFKHDTEGKLWLMYCSFLDLQPGDLHLQDISLNIPRHPVEINNVPAPAPPRPQTTPLIARDATRAAASRPLSPTHTALEATTKSMQQGNTRAASKKMEGSQSMAGSKRDAFKKPNPPVPVQPQPAIPKLKTIRFSTDTEEDKVPIKPAKKVAASAMLIGLRKEAPMTASVFILQHSLPKAPMILPYYSETMQNLRIKIPEECTPSRGAPIEHNLFFPTDEETSDEDEGVPSRKSKHRHPSYTQVPKTERAWRRQGENRDAGRASIFLINDPRRKHEVLSTWRQ</sequence>
<keyword evidence="3" id="KW-1185">Reference proteome</keyword>
<feature type="region of interest" description="Disordered" evidence="1">
    <location>
        <begin position="475"/>
        <end position="521"/>
    </location>
</feature>
<evidence type="ECO:0000256" key="1">
    <source>
        <dbReference type="SAM" id="MobiDB-lite"/>
    </source>
</evidence>
<dbReference type="Proteomes" id="UP001190700">
    <property type="component" value="Unassembled WGS sequence"/>
</dbReference>
<feature type="compositionally biased region" description="Polar residues" evidence="1">
    <location>
        <begin position="328"/>
        <end position="349"/>
    </location>
</feature>
<protein>
    <submittedName>
        <fullName evidence="2">Uncharacterized protein</fullName>
    </submittedName>
</protein>
<reference evidence="2 3" key="1">
    <citation type="journal article" date="2015" name="Genome Biol. Evol.">
        <title>Comparative Genomics of a Bacterivorous Green Alga Reveals Evolutionary Causalities and Consequences of Phago-Mixotrophic Mode of Nutrition.</title>
        <authorList>
            <person name="Burns J.A."/>
            <person name="Paasch A."/>
            <person name="Narechania A."/>
            <person name="Kim E."/>
        </authorList>
    </citation>
    <scope>NUCLEOTIDE SEQUENCE [LARGE SCALE GENOMIC DNA]</scope>
    <source>
        <strain evidence="2 3">PLY_AMNH</strain>
    </source>
</reference>
<evidence type="ECO:0000313" key="3">
    <source>
        <dbReference type="Proteomes" id="UP001190700"/>
    </source>
</evidence>
<organism evidence="2 3">
    <name type="scientific">Cymbomonas tetramitiformis</name>
    <dbReference type="NCBI Taxonomy" id="36881"/>
    <lineage>
        <taxon>Eukaryota</taxon>
        <taxon>Viridiplantae</taxon>
        <taxon>Chlorophyta</taxon>
        <taxon>Pyramimonadophyceae</taxon>
        <taxon>Pyramimonadales</taxon>
        <taxon>Pyramimonadaceae</taxon>
        <taxon>Cymbomonas</taxon>
    </lineage>
</organism>
<proteinExistence type="predicted"/>
<feature type="compositionally biased region" description="Basic and acidic residues" evidence="1">
    <location>
        <begin position="503"/>
        <end position="518"/>
    </location>
</feature>
<gene>
    <name evidence="2" type="ORF">CYMTET_10434</name>
</gene>
<dbReference type="AlphaFoldDB" id="A0AAE0LDV5"/>
<evidence type="ECO:0000313" key="2">
    <source>
        <dbReference type="EMBL" id="KAK3281806.1"/>
    </source>
</evidence>
<name>A0AAE0LDV5_9CHLO</name>
<dbReference type="EMBL" id="LGRX02003698">
    <property type="protein sequence ID" value="KAK3281806.1"/>
    <property type="molecule type" value="Genomic_DNA"/>
</dbReference>